<evidence type="ECO:0000313" key="9">
    <source>
        <dbReference type="Proteomes" id="UP001307889"/>
    </source>
</evidence>
<evidence type="ECO:0000256" key="3">
    <source>
        <dbReference type="ARBA" id="ARBA00022679"/>
    </source>
</evidence>
<reference evidence="8 9" key="1">
    <citation type="submission" date="2023-09" db="EMBL/GenBank/DDBJ databases">
        <title>Nesidiocoris tenuis whole genome shotgun sequence.</title>
        <authorList>
            <person name="Shibata T."/>
            <person name="Shimoda M."/>
            <person name="Kobayashi T."/>
            <person name="Uehara T."/>
        </authorList>
    </citation>
    <scope>NUCLEOTIDE SEQUENCE [LARGE SCALE GENOMIC DNA]</scope>
    <source>
        <strain evidence="8 9">Japan</strain>
    </source>
</reference>
<accession>A0ABN7AL97</accession>
<comment type="similarity">
    <text evidence="1">Belongs to the glycosyltransferase group 1 family. Glycosyltransferase 4 subfamily.</text>
</comment>
<evidence type="ECO:0000256" key="2">
    <source>
        <dbReference type="ARBA" id="ARBA00022676"/>
    </source>
</evidence>
<evidence type="ECO:0000256" key="6">
    <source>
        <dbReference type="ARBA" id="ARBA00048439"/>
    </source>
</evidence>
<keyword evidence="3" id="KW-0808">Transferase</keyword>
<gene>
    <name evidence="8" type="ORF">NTJ_04802</name>
</gene>
<evidence type="ECO:0000259" key="7">
    <source>
        <dbReference type="Pfam" id="PF12038"/>
    </source>
</evidence>
<dbReference type="Gene3D" id="3.40.50.2000">
    <property type="entry name" value="Glycogen Phosphorylase B"/>
    <property type="match status" value="1"/>
</dbReference>
<organism evidence="8 9">
    <name type="scientific">Nesidiocoris tenuis</name>
    <dbReference type="NCBI Taxonomy" id="355587"/>
    <lineage>
        <taxon>Eukaryota</taxon>
        <taxon>Metazoa</taxon>
        <taxon>Ecdysozoa</taxon>
        <taxon>Arthropoda</taxon>
        <taxon>Hexapoda</taxon>
        <taxon>Insecta</taxon>
        <taxon>Pterygota</taxon>
        <taxon>Neoptera</taxon>
        <taxon>Paraneoptera</taxon>
        <taxon>Hemiptera</taxon>
        <taxon>Heteroptera</taxon>
        <taxon>Panheteroptera</taxon>
        <taxon>Cimicomorpha</taxon>
        <taxon>Miridae</taxon>
        <taxon>Dicyphina</taxon>
        <taxon>Nesidiocoris</taxon>
    </lineage>
</organism>
<feature type="domain" description="tRNA-queuosine alpha-mannosyltransferase N-terminal" evidence="7">
    <location>
        <begin position="45"/>
        <end position="216"/>
    </location>
</feature>
<proteinExistence type="inferred from homology"/>
<keyword evidence="9" id="KW-1185">Reference proteome</keyword>
<dbReference type="Proteomes" id="UP001307889">
    <property type="component" value="Chromosome 3"/>
</dbReference>
<dbReference type="PANTHER" id="PTHR13615:SF3">
    <property type="entry name" value="GLYCOSYLTRANSFERASE-LIKE DOMAIN-CONTAINING PROTEIN 1"/>
    <property type="match status" value="1"/>
</dbReference>
<dbReference type="EMBL" id="AP028911">
    <property type="protein sequence ID" value="BES91994.1"/>
    <property type="molecule type" value="Genomic_DNA"/>
</dbReference>
<dbReference type="Pfam" id="PF12038">
    <property type="entry name" value="QTMAN_N"/>
    <property type="match status" value="1"/>
</dbReference>
<dbReference type="InterPro" id="IPR022701">
    <property type="entry name" value="QTMAN_N"/>
</dbReference>
<evidence type="ECO:0000256" key="1">
    <source>
        <dbReference type="ARBA" id="ARBA00009481"/>
    </source>
</evidence>
<evidence type="ECO:0000313" key="8">
    <source>
        <dbReference type="EMBL" id="BES91994.1"/>
    </source>
</evidence>
<comment type="catalytic activity">
    <reaction evidence="6">
        <text>queuosine(34) in tRNA(Asp) + GDP-alpha-D-mannose = O-4''-alpha-D-mannosylqueuosine(34) in tRNA(Asp) + GDP + H(+)</text>
        <dbReference type="Rhea" id="RHEA:12885"/>
        <dbReference type="Rhea" id="RHEA-COMP:18572"/>
        <dbReference type="Rhea" id="RHEA-COMP:18581"/>
        <dbReference type="ChEBI" id="CHEBI:15378"/>
        <dbReference type="ChEBI" id="CHEBI:57527"/>
        <dbReference type="ChEBI" id="CHEBI:58189"/>
        <dbReference type="ChEBI" id="CHEBI:194431"/>
        <dbReference type="ChEBI" id="CHEBI:194442"/>
        <dbReference type="EC" id="2.4.1.110"/>
    </reaction>
    <physiologicalReaction direction="left-to-right" evidence="6">
        <dbReference type="Rhea" id="RHEA:12886"/>
    </physiologicalReaction>
</comment>
<name>A0ABN7AL97_9HEMI</name>
<dbReference type="PANTHER" id="PTHR13615">
    <property type="entry name" value="GLYCOSYLTRANSFERASE-LIKE 1"/>
    <property type="match status" value="1"/>
</dbReference>
<dbReference type="InterPro" id="IPR051862">
    <property type="entry name" value="GT-like_domain_containing_1"/>
</dbReference>
<protein>
    <recommendedName>
        <fullName evidence="5">tRNA-queuosine alpha-mannosyltransferase</fullName>
        <ecNumber evidence="4">2.4.1.110</ecNumber>
    </recommendedName>
</protein>
<evidence type="ECO:0000256" key="5">
    <source>
        <dbReference type="ARBA" id="ARBA00044539"/>
    </source>
</evidence>
<evidence type="ECO:0000256" key="4">
    <source>
        <dbReference type="ARBA" id="ARBA00044517"/>
    </source>
</evidence>
<sequence>MQGRFMNFGSKSSLVELKENVYELFDFKTFNSKASKPCQSRDAYEILIIEPFYGGSHKCLIDMLYKALEDEYNETKICMVTMKAKKWHWRARTSALYLSQIIPSQHRFRVMFSSSVLNLGDLIALRRDLADVKKIVYFHENQMVYPVRERKDRDFQYGYNEVVTSLVADTVVFNSEFNRETFLSSLKKYFKMQPDYRPKGLEDQIRAKSMVLYFPVVCDIGAFTKDYESTLHIVWPHRWEHDKAPDDFLQMLNRLSAAGCEFTVSLVGEQFTDVAKVFEDSHSRLFPHVRHWGFVPSRREYLDLLSKAHVAVSTAKHEFFGVAMMEAAFNKCLPLCPKKLVYPEIYPEECLYQNLDELFEKLCQFSKSLNLVKTLVDGVNLNFRKYSAVELLPRYVALFE</sequence>
<dbReference type="EC" id="2.4.1.110" evidence="4"/>
<dbReference type="CDD" id="cd01635">
    <property type="entry name" value="Glycosyltransferase_GTB-type"/>
    <property type="match status" value="1"/>
</dbReference>
<keyword evidence="2" id="KW-0328">Glycosyltransferase</keyword>
<dbReference type="SUPFAM" id="SSF53756">
    <property type="entry name" value="UDP-Glycosyltransferase/glycogen phosphorylase"/>
    <property type="match status" value="1"/>
</dbReference>